<dbReference type="CDD" id="cd06145">
    <property type="entry name" value="REX1_like"/>
    <property type="match status" value="1"/>
</dbReference>
<dbReference type="GO" id="GO:0005634">
    <property type="term" value="C:nucleus"/>
    <property type="evidence" value="ECO:0007669"/>
    <property type="project" value="UniProtKB-SubCell"/>
</dbReference>
<evidence type="ECO:0000256" key="2">
    <source>
        <dbReference type="ARBA" id="ARBA00006357"/>
    </source>
</evidence>
<accession>A0A9J6FDJ4</accession>
<keyword evidence="3" id="KW-0540">Nuclease</keyword>
<organism evidence="8 9">
    <name type="scientific">Haemaphysalis longicornis</name>
    <name type="common">Bush tick</name>
    <dbReference type="NCBI Taxonomy" id="44386"/>
    <lineage>
        <taxon>Eukaryota</taxon>
        <taxon>Metazoa</taxon>
        <taxon>Ecdysozoa</taxon>
        <taxon>Arthropoda</taxon>
        <taxon>Chelicerata</taxon>
        <taxon>Arachnida</taxon>
        <taxon>Acari</taxon>
        <taxon>Parasitiformes</taxon>
        <taxon>Ixodida</taxon>
        <taxon>Ixodoidea</taxon>
        <taxon>Ixodidae</taxon>
        <taxon>Haemaphysalinae</taxon>
        <taxon>Haemaphysalis</taxon>
    </lineage>
</organism>
<protein>
    <recommendedName>
        <fullName evidence="7">Exonuclease domain-containing protein</fullName>
    </recommendedName>
</protein>
<keyword evidence="5" id="KW-0269">Exonuclease</keyword>
<dbReference type="InterPro" id="IPR031736">
    <property type="entry name" value="REXO1-like_dom"/>
</dbReference>
<evidence type="ECO:0000259" key="7">
    <source>
        <dbReference type="SMART" id="SM00479"/>
    </source>
</evidence>
<keyword evidence="6" id="KW-0539">Nucleus</keyword>
<evidence type="ECO:0000256" key="6">
    <source>
        <dbReference type="ARBA" id="ARBA00023242"/>
    </source>
</evidence>
<dbReference type="Gene3D" id="3.30.420.10">
    <property type="entry name" value="Ribonuclease H-like superfamily/Ribonuclease H"/>
    <property type="match status" value="1"/>
</dbReference>
<dbReference type="PANTHER" id="PTHR12801:SF115">
    <property type="entry name" value="FI18136P1-RELATED"/>
    <property type="match status" value="1"/>
</dbReference>
<comment type="caution">
    <text evidence="8">The sequence shown here is derived from an EMBL/GenBank/DDBJ whole genome shotgun (WGS) entry which is preliminary data.</text>
</comment>
<keyword evidence="4" id="KW-0378">Hydrolase</keyword>
<dbReference type="FunFam" id="3.30.420.10:FF:000019">
    <property type="entry name" value="RNA exonuclease NEF-sp"/>
    <property type="match status" value="1"/>
</dbReference>
<dbReference type="InterPro" id="IPR047021">
    <property type="entry name" value="REXO1/3/4-like"/>
</dbReference>
<evidence type="ECO:0000256" key="5">
    <source>
        <dbReference type="ARBA" id="ARBA00022839"/>
    </source>
</evidence>
<dbReference type="Pfam" id="PF15870">
    <property type="entry name" value="EloA-BP1"/>
    <property type="match status" value="1"/>
</dbReference>
<dbReference type="GO" id="GO:0004527">
    <property type="term" value="F:exonuclease activity"/>
    <property type="evidence" value="ECO:0007669"/>
    <property type="project" value="UniProtKB-KW"/>
</dbReference>
<dbReference type="PANTHER" id="PTHR12801">
    <property type="entry name" value="RNA EXONUCLEASE REXO1 / RECO3 FAMILY MEMBER-RELATED"/>
    <property type="match status" value="1"/>
</dbReference>
<dbReference type="VEuPathDB" id="VectorBase:HLOH_044582"/>
<comment type="similarity">
    <text evidence="2">Belongs to the REXO1/REXO3 family.</text>
</comment>
<dbReference type="InterPro" id="IPR013520">
    <property type="entry name" value="Ribonucl_H"/>
</dbReference>
<sequence>MTHPHNGKGVVSLEMSQDDAPAARTSFNIDENCYRKPAEDLTASRFYELLEAYRMSPEQLVENNYPSLHPTMPGRALFGGTDPKHQYSKPHEPVALRCSRCQATFSLTVEGQYTRKDDCCHHRGSLYLTVTAGDEEFRYSCCQGDSQSNGCCVVEGHVHEGPEPKELTGFVSTLGKSPAPVRGCPGVYAVDCEMCYTSQGKELTRVTVVGWDLRPVYEALVKPQGRILDYNTRFSGLTEKDLEGVQTTLGEVQAKLLSLFSSTTLLLGHSLNVDLRALRLVHTYVVDTAVVFPHRQGLPFKRALRTLAAKFLKKIIQNGVDGHDSQEDAATCMELMLWRVSEDLKKDVR</sequence>
<dbReference type="InterPro" id="IPR034922">
    <property type="entry name" value="REX1-like_exo"/>
</dbReference>
<dbReference type="EMBL" id="JABSTR010000001">
    <property type="protein sequence ID" value="KAH9360871.1"/>
    <property type="molecule type" value="Genomic_DNA"/>
</dbReference>
<dbReference type="InterPro" id="IPR012337">
    <property type="entry name" value="RNaseH-like_sf"/>
</dbReference>
<reference evidence="8 9" key="1">
    <citation type="journal article" date="2020" name="Cell">
        <title>Large-Scale Comparative Analyses of Tick Genomes Elucidate Their Genetic Diversity and Vector Capacities.</title>
        <authorList>
            <consortium name="Tick Genome and Microbiome Consortium (TIGMIC)"/>
            <person name="Jia N."/>
            <person name="Wang J."/>
            <person name="Shi W."/>
            <person name="Du L."/>
            <person name="Sun Y."/>
            <person name="Zhan W."/>
            <person name="Jiang J.F."/>
            <person name="Wang Q."/>
            <person name="Zhang B."/>
            <person name="Ji P."/>
            <person name="Bell-Sakyi L."/>
            <person name="Cui X.M."/>
            <person name="Yuan T.T."/>
            <person name="Jiang B.G."/>
            <person name="Yang W.F."/>
            <person name="Lam T.T."/>
            <person name="Chang Q.C."/>
            <person name="Ding S.J."/>
            <person name="Wang X.J."/>
            <person name="Zhu J.G."/>
            <person name="Ruan X.D."/>
            <person name="Zhao L."/>
            <person name="Wei J.T."/>
            <person name="Ye R.Z."/>
            <person name="Que T.C."/>
            <person name="Du C.H."/>
            <person name="Zhou Y.H."/>
            <person name="Cheng J.X."/>
            <person name="Dai P.F."/>
            <person name="Guo W.B."/>
            <person name="Han X.H."/>
            <person name="Huang E.J."/>
            <person name="Li L.F."/>
            <person name="Wei W."/>
            <person name="Gao Y.C."/>
            <person name="Liu J.Z."/>
            <person name="Shao H.Z."/>
            <person name="Wang X."/>
            <person name="Wang C.C."/>
            <person name="Yang T.C."/>
            <person name="Huo Q.B."/>
            <person name="Li W."/>
            <person name="Chen H.Y."/>
            <person name="Chen S.E."/>
            <person name="Zhou L.G."/>
            <person name="Ni X.B."/>
            <person name="Tian J.H."/>
            <person name="Sheng Y."/>
            <person name="Liu T."/>
            <person name="Pan Y.S."/>
            <person name="Xia L.Y."/>
            <person name="Li J."/>
            <person name="Zhao F."/>
            <person name="Cao W.C."/>
        </authorList>
    </citation>
    <scope>NUCLEOTIDE SEQUENCE [LARGE SCALE GENOMIC DNA]</scope>
    <source>
        <strain evidence="8">HaeL-2018</strain>
    </source>
</reference>
<gene>
    <name evidence="8" type="ORF">HPB48_009335</name>
</gene>
<dbReference type="AlphaFoldDB" id="A0A9J6FDJ4"/>
<evidence type="ECO:0000313" key="8">
    <source>
        <dbReference type="EMBL" id="KAH9360871.1"/>
    </source>
</evidence>
<dbReference type="InterPro" id="IPR036397">
    <property type="entry name" value="RNaseH_sf"/>
</dbReference>
<evidence type="ECO:0000256" key="4">
    <source>
        <dbReference type="ARBA" id="ARBA00022801"/>
    </source>
</evidence>
<dbReference type="OrthoDB" id="6482108at2759"/>
<comment type="subcellular location">
    <subcellularLocation>
        <location evidence="1">Nucleus</location>
    </subcellularLocation>
</comment>
<feature type="domain" description="Exonuclease" evidence="7">
    <location>
        <begin position="186"/>
        <end position="345"/>
    </location>
</feature>
<dbReference type="OMA" id="ACIRICA"/>
<evidence type="ECO:0000256" key="3">
    <source>
        <dbReference type="ARBA" id="ARBA00022722"/>
    </source>
</evidence>
<keyword evidence="9" id="KW-1185">Reference proteome</keyword>
<evidence type="ECO:0000313" key="9">
    <source>
        <dbReference type="Proteomes" id="UP000821853"/>
    </source>
</evidence>
<dbReference type="SMART" id="SM00479">
    <property type="entry name" value="EXOIII"/>
    <property type="match status" value="1"/>
</dbReference>
<dbReference type="GO" id="GO:0003676">
    <property type="term" value="F:nucleic acid binding"/>
    <property type="evidence" value="ECO:0007669"/>
    <property type="project" value="InterPro"/>
</dbReference>
<dbReference type="Proteomes" id="UP000821853">
    <property type="component" value="Chromosome 1"/>
</dbReference>
<evidence type="ECO:0000256" key="1">
    <source>
        <dbReference type="ARBA" id="ARBA00004123"/>
    </source>
</evidence>
<dbReference type="SUPFAM" id="SSF53098">
    <property type="entry name" value="Ribonuclease H-like"/>
    <property type="match status" value="1"/>
</dbReference>
<proteinExistence type="inferred from homology"/>
<name>A0A9J6FDJ4_HAELO</name>